<proteinExistence type="predicted"/>
<evidence type="ECO:0000259" key="1">
    <source>
        <dbReference type="Pfam" id="PF18593"/>
    </source>
</evidence>
<dbReference type="EMBL" id="SOCQ01000003">
    <property type="protein sequence ID" value="TDV50510.1"/>
    <property type="molecule type" value="Genomic_DNA"/>
</dbReference>
<evidence type="ECO:0000313" key="2">
    <source>
        <dbReference type="EMBL" id="TDV50510.1"/>
    </source>
</evidence>
<feature type="domain" description="CdiI immunity protein" evidence="1">
    <location>
        <begin position="5"/>
        <end position="95"/>
    </location>
</feature>
<organism evidence="2 3">
    <name type="scientific">Pseudomonas helmanticensis</name>
    <dbReference type="NCBI Taxonomy" id="1471381"/>
    <lineage>
        <taxon>Bacteria</taxon>
        <taxon>Pseudomonadati</taxon>
        <taxon>Pseudomonadota</taxon>
        <taxon>Gammaproteobacteria</taxon>
        <taxon>Pseudomonadales</taxon>
        <taxon>Pseudomonadaceae</taxon>
        <taxon>Pseudomonas</taxon>
    </lineage>
</organism>
<reference evidence="2 3" key="1">
    <citation type="submission" date="2019-03" db="EMBL/GenBank/DDBJ databases">
        <title>Genomic analyses of the natural microbiome of Caenorhabditis elegans.</title>
        <authorList>
            <person name="Samuel B."/>
        </authorList>
    </citation>
    <scope>NUCLEOTIDE SEQUENCE [LARGE SCALE GENOMIC DNA]</scope>
    <source>
        <strain evidence="2 3">BIGb0525</strain>
    </source>
</reference>
<name>A0A4R7VLR3_9PSED</name>
<dbReference type="CDD" id="cd20687">
    <property type="entry name" value="CdiI_Ykris-like"/>
    <property type="match status" value="1"/>
</dbReference>
<dbReference type="InterPro" id="IPR041129">
    <property type="entry name" value="CdiI_2"/>
</dbReference>
<protein>
    <recommendedName>
        <fullName evidence="1">CdiI immunity protein domain-containing protein</fullName>
    </recommendedName>
</protein>
<dbReference type="Proteomes" id="UP000295804">
    <property type="component" value="Unassembled WGS sequence"/>
</dbReference>
<evidence type="ECO:0000313" key="3">
    <source>
        <dbReference type="Proteomes" id="UP000295804"/>
    </source>
</evidence>
<gene>
    <name evidence="2" type="ORF">EDF87_103141</name>
</gene>
<comment type="caution">
    <text evidence="2">The sequence shown here is derived from an EMBL/GenBank/DDBJ whole genome shotgun (WGS) entry which is preliminary data.</text>
</comment>
<dbReference type="RefSeq" id="WP_134175044.1">
    <property type="nucleotide sequence ID" value="NZ_SOCQ01000003.1"/>
</dbReference>
<sequence length="106" mass="12773">MTNDFPEAKDFFGAYFHQDWPVEHDTADHVIDDFLRNSDKAVLILVRNELRALLSNKLNEIDLRAFFLKELHCYYCYWNEWASGEAWLRHIERKLNENLADYHARL</sequence>
<dbReference type="AlphaFoldDB" id="A0A4R7VLR3"/>
<dbReference type="Pfam" id="PF18593">
    <property type="entry name" value="CdiI_2"/>
    <property type="match status" value="1"/>
</dbReference>
<accession>A0A4R7VLR3</accession>